<dbReference type="InterPro" id="IPR011545">
    <property type="entry name" value="DEAD/DEAH_box_helicase_dom"/>
</dbReference>
<dbReference type="eggNOG" id="KOG0330">
    <property type="taxonomic scope" value="Eukaryota"/>
</dbReference>
<feature type="short sequence motif" description="Q motif" evidence="9">
    <location>
        <begin position="9"/>
        <end position="37"/>
    </location>
</feature>
<dbReference type="Proteomes" id="UP000189703">
    <property type="component" value="Unplaced"/>
</dbReference>
<evidence type="ECO:0000256" key="8">
    <source>
        <dbReference type="ARBA" id="ARBA00024350"/>
    </source>
</evidence>
<dbReference type="SMART" id="SM00487">
    <property type="entry name" value="DEXDc"/>
    <property type="match status" value="1"/>
</dbReference>
<dbReference type="SUPFAM" id="SSF52540">
    <property type="entry name" value="P-loop containing nucleoside triphosphate hydrolases"/>
    <property type="match status" value="1"/>
</dbReference>
<evidence type="ECO:0000256" key="9">
    <source>
        <dbReference type="PROSITE-ProRule" id="PRU00552"/>
    </source>
</evidence>
<evidence type="ECO:0000256" key="1">
    <source>
        <dbReference type="ARBA" id="ARBA00004123"/>
    </source>
</evidence>
<dbReference type="PANTHER" id="PTHR47959:SF24">
    <property type="entry name" value="ATP-DEPENDENT RNA HELICASE"/>
    <property type="match status" value="1"/>
</dbReference>
<dbReference type="GO" id="GO:0016787">
    <property type="term" value="F:hydrolase activity"/>
    <property type="evidence" value="ECO:0007669"/>
    <property type="project" value="UniProtKB-KW"/>
</dbReference>
<evidence type="ECO:0000313" key="15">
    <source>
        <dbReference type="RefSeq" id="XP_010276176.1"/>
    </source>
</evidence>
<evidence type="ECO:0000313" key="16">
    <source>
        <dbReference type="RefSeq" id="XP_010276177.1"/>
    </source>
</evidence>
<evidence type="ECO:0000256" key="6">
    <source>
        <dbReference type="ARBA" id="ARBA00022884"/>
    </source>
</evidence>
<evidence type="ECO:0000256" key="3">
    <source>
        <dbReference type="ARBA" id="ARBA00022801"/>
    </source>
</evidence>
<evidence type="ECO:0000256" key="7">
    <source>
        <dbReference type="ARBA" id="ARBA00023242"/>
    </source>
</evidence>
<feature type="domain" description="Helicase C-terminal" evidence="12">
    <location>
        <begin position="238"/>
        <end position="382"/>
    </location>
</feature>
<dbReference type="STRING" id="4432.A0A1U8B5F1"/>
<comment type="subcellular location">
    <subcellularLocation>
        <location evidence="1">Nucleus</location>
    </subcellularLocation>
</comment>
<evidence type="ECO:0000259" key="13">
    <source>
        <dbReference type="PROSITE" id="PS51195"/>
    </source>
</evidence>
<evidence type="ECO:0000256" key="2">
    <source>
        <dbReference type="ARBA" id="ARBA00022741"/>
    </source>
</evidence>
<dbReference type="InterPro" id="IPR044765">
    <property type="entry name" value="DDX47/Rrp3_DEADc"/>
</dbReference>
<keyword evidence="5 10" id="KW-0067">ATP-binding</keyword>
<dbReference type="GO" id="GO:0003724">
    <property type="term" value="F:RNA helicase activity"/>
    <property type="evidence" value="ECO:0007669"/>
    <property type="project" value="InterPro"/>
</dbReference>
<dbReference type="PROSITE" id="PS51192">
    <property type="entry name" value="HELICASE_ATP_BIND_1"/>
    <property type="match status" value="1"/>
</dbReference>
<keyword evidence="14" id="KW-1185">Reference proteome</keyword>
<comment type="similarity">
    <text evidence="8">Belongs to the DEAD box helicase family. DDX47/RRP3 subfamily.</text>
</comment>
<keyword evidence="7" id="KW-0539">Nucleus</keyword>
<feature type="domain" description="DEAD-box RNA helicase Q" evidence="13">
    <location>
        <begin position="9"/>
        <end position="37"/>
    </location>
</feature>
<dbReference type="FunFam" id="3.40.50.300:FF:000681">
    <property type="entry name" value="probable ATP-dependent RNA helicase DDX47"/>
    <property type="match status" value="1"/>
</dbReference>
<dbReference type="PROSITE" id="PS51195">
    <property type="entry name" value="Q_MOTIF"/>
    <property type="match status" value="1"/>
</dbReference>
<dbReference type="InterPro" id="IPR050079">
    <property type="entry name" value="DEAD_box_RNA_helicase"/>
</dbReference>
<dbReference type="CDD" id="cd17954">
    <property type="entry name" value="DEADc_DDX47"/>
    <property type="match status" value="1"/>
</dbReference>
<reference evidence="15 16" key="1">
    <citation type="submission" date="2025-04" db="UniProtKB">
        <authorList>
            <consortium name="RefSeq"/>
        </authorList>
    </citation>
    <scope>IDENTIFICATION</scope>
</reference>
<organism evidence="14 15">
    <name type="scientific">Nelumbo nucifera</name>
    <name type="common">Sacred lotus</name>
    <dbReference type="NCBI Taxonomy" id="4432"/>
    <lineage>
        <taxon>Eukaryota</taxon>
        <taxon>Viridiplantae</taxon>
        <taxon>Streptophyta</taxon>
        <taxon>Embryophyta</taxon>
        <taxon>Tracheophyta</taxon>
        <taxon>Spermatophyta</taxon>
        <taxon>Magnoliopsida</taxon>
        <taxon>Proteales</taxon>
        <taxon>Nelumbonaceae</taxon>
        <taxon>Nelumbo</taxon>
    </lineage>
</organism>
<dbReference type="KEGG" id="nnu:104610987"/>
<dbReference type="AlphaFoldDB" id="A0A1U8B5F1"/>
<dbReference type="PROSITE" id="PS51194">
    <property type="entry name" value="HELICASE_CTER"/>
    <property type="match status" value="1"/>
</dbReference>
<dbReference type="Gene3D" id="3.40.50.300">
    <property type="entry name" value="P-loop containing nucleotide triphosphate hydrolases"/>
    <property type="match status" value="2"/>
</dbReference>
<gene>
    <name evidence="15 16" type="primary">LOC104610987</name>
</gene>
<dbReference type="GeneID" id="104610987"/>
<dbReference type="OrthoDB" id="10261904at2759"/>
<keyword evidence="4 10" id="KW-0347">Helicase</keyword>
<dbReference type="InterPro" id="IPR014014">
    <property type="entry name" value="RNA_helicase_DEAD_Q_motif"/>
</dbReference>
<dbReference type="OMA" id="GIGIKCC"/>
<dbReference type="GO" id="GO:0005524">
    <property type="term" value="F:ATP binding"/>
    <property type="evidence" value="ECO:0007669"/>
    <property type="project" value="UniProtKB-KW"/>
</dbReference>
<dbReference type="Pfam" id="PF00271">
    <property type="entry name" value="Helicase_C"/>
    <property type="match status" value="1"/>
</dbReference>
<dbReference type="InterPro" id="IPR027417">
    <property type="entry name" value="P-loop_NTPase"/>
</dbReference>
<feature type="domain" description="Helicase ATP-binding" evidence="11">
    <location>
        <begin position="40"/>
        <end position="211"/>
    </location>
</feature>
<evidence type="ECO:0000256" key="5">
    <source>
        <dbReference type="ARBA" id="ARBA00022840"/>
    </source>
</evidence>
<proteinExistence type="inferred from homology"/>
<evidence type="ECO:0000259" key="11">
    <source>
        <dbReference type="PROSITE" id="PS51192"/>
    </source>
</evidence>
<dbReference type="PROSITE" id="PS00039">
    <property type="entry name" value="DEAD_ATP_HELICASE"/>
    <property type="match status" value="1"/>
</dbReference>
<accession>A0A1U8B5F1</accession>
<evidence type="ECO:0000313" key="14">
    <source>
        <dbReference type="Proteomes" id="UP000189703"/>
    </source>
</evidence>
<sequence length="433" mass="48394">MEESNEEVKTFKGLGVCDELVEACEKLGWRTPSKIQAEAIPHALEGKDLIGLAQTGSGKTGAFALPIVQALLQAPQAFFACVLSPTRELAIQIAEQFEALGSGIGLKCAVVVGGVDMMQQAVALAKRPHIVVGTPGRLVDHLSNTKGFSLRTLKYLVLDEADRLLNEDFEKPIDEILKAIPRERKTYLFSATMTKKVRKLQRACLRNPVKIEVASKYSTVDTLKQQYRFIPHKYKECYLVYILTEMSGSTSMVFTRTCDSTRLLALLLRNLGLRAIPISGQMSQAKRLGALNKFKAGECNILICTDVASRGLDIPSVDMVINYDIPTNSKDYIHRVGRTARAGRSGLAISLVDQYSLEWYLLIEKLIGKKLPEFPAQEEEVLLLLERVAEAKRISQMKIKEEGHKRKRRGDDVEEEDRFTLKNAKSLKKSKKR</sequence>
<dbReference type="InterPro" id="IPR001650">
    <property type="entry name" value="Helicase_C-like"/>
</dbReference>
<evidence type="ECO:0000259" key="12">
    <source>
        <dbReference type="PROSITE" id="PS51194"/>
    </source>
</evidence>
<evidence type="ECO:0000256" key="4">
    <source>
        <dbReference type="ARBA" id="ARBA00022806"/>
    </source>
</evidence>
<dbReference type="CDD" id="cd18787">
    <property type="entry name" value="SF2_C_DEAD"/>
    <property type="match status" value="1"/>
</dbReference>
<dbReference type="PANTHER" id="PTHR47959">
    <property type="entry name" value="ATP-DEPENDENT RNA HELICASE RHLE-RELATED"/>
    <property type="match status" value="1"/>
</dbReference>
<name>A0A1U8B5F1_NELNU</name>
<dbReference type="GO" id="GO:0003723">
    <property type="term" value="F:RNA binding"/>
    <property type="evidence" value="ECO:0007669"/>
    <property type="project" value="UniProtKB-KW"/>
</dbReference>
<keyword evidence="6" id="KW-0694">RNA-binding</keyword>
<dbReference type="InterPro" id="IPR000629">
    <property type="entry name" value="RNA-helicase_DEAD-box_CS"/>
</dbReference>
<dbReference type="GO" id="GO:0005634">
    <property type="term" value="C:nucleus"/>
    <property type="evidence" value="ECO:0007669"/>
    <property type="project" value="UniProtKB-SubCell"/>
</dbReference>
<dbReference type="RefSeq" id="XP_010276176.1">
    <property type="nucleotide sequence ID" value="XM_010277874.2"/>
</dbReference>
<keyword evidence="3 10" id="KW-0378">Hydrolase</keyword>
<dbReference type="SMART" id="SM00490">
    <property type="entry name" value="HELICc"/>
    <property type="match status" value="1"/>
</dbReference>
<dbReference type="Pfam" id="PF00270">
    <property type="entry name" value="DEAD"/>
    <property type="match status" value="1"/>
</dbReference>
<dbReference type="RefSeq" id="XP_010276177.1">
    <property type="nucleotide sequence ID" value="XM_010277875.2"/>
</dbReference>
<evidence type="ECO:0000256" key="10">
    <source>
        <dbReference type="RuleBase" id="RU000492"/>
    </source>
</evidence>
<protein>
    <submittedName>
        <fullName evidence="15 16">DEAD-box ATP-dependent RNA helicase 10</fullName>
    </submittedName>
</protein>
<keyword evidence="2 10" id="KW-0547">Nucleotide-binding</keyword>
<dbReference type="InterPro" id="IPR014001">
    <property type="entry name" value="Helicase_ATP-bd"/>
</dbReference>